<sequence>MEKIVKLQRFDTSAKDEEGCNEYLDSMNRHPSSSAMSLDVSCENARTFKTKCSLSSSSNVNAVGDHLTQKSVTQSSKSGSVVIRKIAKHTISGRQHESHSGKIRNRCNVVKDVENEVDQGCSSNPMRLSRDVFIIESFSSSSEDNHPDWKAPLPPSMYLRKNRPELIRRIENRQAAIRAAATLRHRVAEEKMKAARDVVQRKCTVNSVRKSLMLDPTRITAFPKSEMVNLSRRRLRASCAYKTEVLGGRSRIDIAASKIIAHTFSEATRQAILARR</sequence>
<protein>
    <submittedName>
        <fullName evidence="3">TPX2 domain-containing protein</fullName>
    </submittedName>
</protein>
<gene>
    <name evidence="1" type="ORF">ACOC_LOCUS5778</name>
</gene>
<organism evidence="3">
    <name type="scientific">Angiostrongylus costaricensis</name>
    <name type="common">Nematode worm</name>
    <dbReference type="NCBI Taxonomy" id="334426"/>
    <lineage>
        <taxon>Eukaryota</taxon>
        <taxon>Metazoa</taxon>
        <taxon>Ecdysozoa</taxon>
        <taxon>Nematoda</taxon>
        <taxon>Chromadorea</taxon>
        <taxon>Rhabditida</taxon>
        <taxon>Rhabditina</taxon>
        <taxon>Rhabditomorpha</taxon>
        <taxon>Strongyloidea</taxon>
        <taxon>Metastrongylidae</taxon>
        <taxon>Angiostrongylus</taxon>
    </lineage>
</organism>
<reference evidence="3" key="1">
    <citation type="submission" date="2016-04" db="UniProtKB">
        <authorList>
            <consortium name="WormBaseParasite"/>
        </authorList>
    </citation>
    <scope>IDENTIFICATION</scope>
</reference>
<dbReference type="AlphaFoldDB" id="A0A158PGX2"/>
<evidence type="ECO:0000313" key="1">
    <source>
        <dbReference type="EMBL" id="VDM57363.1"/>
    </source>
</evidence>
<dbReference type="EMBL" id="UYYA01003893">
    <property type="protein sequence ID" value="VDM57363.1"/>
    <property type="molecule type" value="Genomic_DNA"/>
</dbReference>
<evidence type="ECO:0000313" key="2">
    <source>
        <dbReference type="Proteomes" id="UP000267027"/>
    </source>
</evidence>
<evidence type="ECO:0000313" key="3">
    <source>
        <dbReference type="WBParaSite" id="ACOC_0000577701-mRNA-1"/>
    </source>
</evidence>
<dbReference type="OrthoDB" id="5852995at2759"/>
<reference evidence="1 2" key="2">
    <citation type="submission" date="2018-11" db="EMBL/GenBank/DDBJ databases">
        <authorList>
            <consortium name="Pathogen Informatics"/>
        </authorList>
    </citation>
    <scope>NUCLEOTIDE SEQUENCE [LARGE SCALE GENOMIC DNA]</scope>
    <source>
        <strain evidence="1 2">Costa Rica</strain>
    </source>
</reference>
<keyword evidence="2" id="KW-1185">Reference proteome</keyword>
<dbReference type="WBParaSite" id="ACOC_0000577701-mRNA-1">
    <property type="protein sequence ID" value="ACOC_0000577701-mRNA-1"/>
    <property type="gene ID" value="ACOC_0000577701"/>
</dbReference>
<name>A0A158PGX2_ANGCS</name>
<dbReference type="Proteomes" id="UP000267027">
    <property type="component" value="Unassembled WGS sequence"/>
</dbReference>
<proteinExistence type="predicted"/>
<accession>A0A158PGX2</accession>